<proteinExistence type="predicted"/>
<keyword evidence="1" id="KW-0732">Signal</keyword>
<dbReference type="Gene3D" id="3.40.50.1980">
    <property type="entry name" value="Nitrogenase molybdenum iron protein domain"/>
    <property type="match status" value="2"/>
</dbReference>
<feature type="chain" id="PRO_5012903423" evidence="1">
    <location>
        <begin position="31"/>
        <end position="299"/>
    </location>
</feature>
<dbReference type="Proteomes" id="UP000223606">
    <property type="component" value="Chromosome 1"/>
</dbReference>
<dbReference type="SUPFAM" id="SSF53807">
    <property type="entry name" value="Helical backbone' metal receptor"/>
    <property type="match status" value="1"/>
</dbReference>
<evidence type="ECO:0000259" key="2">
    <source>
        <dbReference type="PROSITE" id="PS50983"/>
    </source>
</evidence>
<dbReference type="AlphaFoldDB" id="A0A2C9D2U3"/>
<name>A0A2C9D2U3_9HYPH</name>
<feature type="signal peptide" evidence="1">
    <location>
        <begin position="1"/>
        <end position="30"/>
    </location>
</feature>
<accession>A0A2C9D2U3</accession>
<gene>
    <name evidence="3" type="primary">btuF</name>
    <name evidence="3" type="ORF">HDIA_1043</name>
</gene>
<dbReference type="InterPro" id="IPR002491">
    <property type="entry name" value="ABC_transptr_periplasmic_BD"/>
</dbReference>
<organism evidence="3 4">
    <name type="scientific">Hartmannibacter diazotrophicus</name>
    <dbReference type="NCBI Taxonomy" id="1482074"/>
    <lineage>
        <taxon>Bacteria</taxon>
        <taxon>Pseudomonadati</taxon>
        <taxon>Pseudomonadota</taxon>
        <taxon>Alphaproteobacteria</taxon>
        <taxon>Hyphomicrobiales</taxon>
        <taxon>Pleomorphomonadaceae</taxon>
        <taxon>Hartmannibacter</taxon>
    </lineage>
</organism>
<sequence length="299" mass="31124">MKLRRRDMSSLLLALPLGLLIAGGEGTARAGEAHPGAERIVSVGGAVTEILYALGAGERVVAVDTTSLYPPQATKLPQVGYMRQLAAEGVLSTGPDLILAEEGSGPATVLDILRESRVPVEIIPNDPTPEGIDEKIEAVGHAVGKNAEAKRLASAVADHFADLEKTVATVPDGERKRVLFVLSVAGGRIMAAGKDTAADAMIGLAGGINAADGFSGYKGMVDEAILTAAPDVILMMRRGEHAADAKETFAMPAFRTTPAAATNNLIAMDGNYLLGFGPRTPEAAYELASRLYPDRVAAR</sequence>
<protein>
    <submittedName>
        <fullName evidence="3">Vitamin B12-binding protein</fullName>
    </submittedName>
</protein>
<dbReference type="PANTHER" id="PTHR30535:SF4">
    <property type="entry name" value="HEMIN-BINDING PERIPLASMIC PROTEIN HMUT"/>
    <property type="match status" value="1"/>
</dbReference>
<reference evidence="4" key="1">
    <citation type="submission" date="2017-09" db="EMBL/GenBank/DDBJ databases">
        <title>Genome sequence of Nannocystis excedens DSM 71.</title>
        <authorList>
            <person name="Blom J."/>
        </authorList>
    </citation>
    <scope>NUCLEOTIDE SEQUENCE [LARGE SCALE GENOMIC DNA]</scope>
    <source>
        <strain evidence="4">type strain: E19</strain>
    </source>
</reference>
<dbReference type="KEGG" id="hdi:HDIA_1043"/>
<keyword evidence="4" id="KW-1185">Reference proteome</keyword>
<evidence type="ECO:0000313" key="4">
    <source>
        <dbReference type="Proteomes" id="UP000223606"/>
    </source>
</evidence>
<dbReference type="RefSeq" id="WP_245884174.1">
    <property type="nucleotide sequence ID" value="NZ_LT960614.1"/>
</dbReference>
<dbReference type="PROSITE" id="PS50983">
    <property type="entry name" value="FE_B12_PBP"/>
    <property type="match status" value="1"/>
</dbReference>
<evidence type="ECO:0000256" key="1">
    <source>
        <dbReference type="SAM" id="SignalP"/>
    </source>
</evidence>
<dbReference type="Pfam" id="PF01497">
    <property type="entry name" value="Peripla_BP_2"/>
    <property type="match status" value="1"/>
</dbReference>
<dbReference type="EMBL" id="LT960614">
    <property type="protein sequence ID" value="SON54584.1"/>
    <property type="molecule type" value="Genomic_DNA"/>
</dbReference>
<feature type="domain" description="Fe/B12 periplasmic-binding" evidence="2">
    <location>
        <begin position="39"/>
        <end position="295"/>
    </location>
</feature>
<evidence type="ECO:0000313" key="3">
    <source>
        <dbReference type="EMBL" id="SON54584.1"/>
    </source>
</evidence>
<dbReference type="PANTHER" id="PTHR30535">
    <property type="entry name" value="VITAMIN B12-BINDING PROTEIN"/>
    <property type="match status" value="1"/>
</dbReference>
<dbReference type="InterPro" id="IPR050902">
    <property type="entry name" value="ABC_Transporter_SBP"/>
</dbReference>
<dbReference type="CDD" id="cd01149">
    <property type="entry name" value="HutB"/>
    <property type="match status" value="1"/>
</dbReference>